<gene>
    <name evidence="1" type="ORF">BBRV_LOCUS116300</name>
</gene>
<reference evidence="1" key="1">
    <citation type="submission" date="2020-07" db="EMBL/GenBank/DDBJ databases">
        <authorList>
            <person name="Ferguson B K."/>
        </authorList>
    </citation>
    <scope>NUCLEOTIDE SEQUENCE</scope>
    <source>
        <strain evidence="1">L06</strain>
    </source>
</reference>
<dbReference type="EMBL" id="CADCXW020000344">
    <property type="protein sequence ID" value="CAD1580056.1"/>
    <property type="molecule type" value="Genomic_DNA"/>
</dbReference>
<accession>A0A6V7LWY6</accession>
<dbReference type="AlphaFoldDB" id="A0A6V7LWY6"/>
<protein>
    <submittedName>
        <fullName evidence="1">Uncharacterized protein</fullName>
    </submittedName>
</protein>
<evidence type="ECO:0000313" key="1">
    <source>
        <dbReference type="EMBL" id="CAD1580056.1"/>
    </source>
</evidence>
<name>A0A6V7LWY6_9HYME</name>
<proteinExistence type="predicted"/>
<sequence>MFQKSRRTAYGLHFRFRYHLRNDYAKYTNNAEALEKFREMELERPVKEKTNNE</sequence>
<organism evidence="1">
    <name type="scientific">Bracon brevicornis</name>
    <dbReference type="NCBI Taxonomy" id="1563983"/>
    <lineage>
        <taxon>Eukaryota</taxon>
        <taxon>Metazoa</taxon>
        <taxon>Ecdysozoa</taxon>
        <taxon>Arthropoda</taxon>
        <taxon>Hexapoda</taxon>
        <taxon>Insecta</taxon>
        <taxon>Pterygota</taxon>
        <taxon>Neoptera</taxon>
        <taxon>Endopterygota</taxon>
        <taxon>Hymenoptera</taxon>
        <taxon>Apocrita</taxon>
        <taxon>Ichneumonoidea</taxon>
        <taxon>Braconidae</taxon>
        <taxon>Braconinae</taxon>
        <taxon>Bracon</taxon>
    </lineage>
</organism>